<gene>
    <name evidence="1" type="ORF">BV25DRAFT_1919898</name>
</gene>
<evidence type="ECO:0000313" key="1">
    <source>
        <dbReference type="EMBL" id="KAI0057709.1"/>
    </source>
</evidence>
<reference evidence="1" key="2">
    <citation type="journal article" date="2022" name="New Phytol.">
        <title>Evolutionary transition to the ectomycorrhizal habit in the genomes of a hyperdiverse lineage of mushroom-forming fungi.</title>
        <authorList>
            <person name="Looney B."/>
            <person name="Miyauchi S."/>
            <person name="Morin E."/>
            <person name="Drula E."/>
            <person name="Courty P.E."/>
            <person name="Kohler A."/>
            <person name="Kuo A."/>
            <person name="LaButti K."/>
            <person name="Pangilinan J."/>
            <person name="Lipzen A."/>
            <person name="Riley R."/>
            <person name="Andreopoulos W."/>
            <person name="He G."/>
            <person name="Johnson J."/>
            <person name="Nolan M."/>
            <person name="Tritt A."/>
            <person name="Barry K.W."/>
            <person name="Grigoriev I.V."/>
            <person name="Nagy L.G."/>
            <person name="Hibbett D."/>
            <person name="Henrissat B."/>
            <person name="Matheny P.B."/>
            <person name="Labbe J."/>
            <person name="Martin F.M."/>
        </authorList>
    </citation>
    <scope>NUCLEOTIDE SEQUENCE</scope>
    <source>
        <strain evidence="1">HHB10654</strain>
    </source>
</reference>
<evidence type="ECO:0000313" key="2">
    <source>
        <dbReference type="Proteomes" id="UP000814140"/>
    </source>
</evidence>
<keyword evidence="2" id="KW-1185">Reference proteome</keyword>
<dbReference type="EMBL" id="MU277243">
    <property type="protein sequence ID" value="KAI0057709.1"/>
    <property type="molecule type" value="Genomic_DNA"/>
</dbReference>
<protein>
    <submittedName>
        <fullName evidence="1">Uncharacterized protein</fullName>
    </submittedName>
</protein>
<sequence>MFQNPIIQDTICAIWFKKSKKNAGGRRGKLPLGAEFQELFNPIPNVTIALVMSAVRYWLQVWKDTGTGDFADYVGEGFSVGEFVHYDRCLETIHTHAETPDMAPLWELQRRKLFSDAMQQFGAQPAATTTEPSVAPIPNLAEEITRLAQMHGVPIPSPSATGSTLDALHPSPGSA</sequence>
<dbReference type="Proteomes" id="UP000814140">
    <property type="component" value="Unassembled WGS sequence"/>
</dbReference>
<comment type="caution">
    <text evidence="1">The sequence shown here is derived from an EMBL/GenBank/DDBJ whole genome shotgun (WGS) entry which is preliminary data.</text>
</comment>
<name>A0ACB8SMH4_9AGAM</name>
<reference evidence="1" key="1">
    <citation type="submission" date="2021-03" db="EMBL/GenBank/DDBJ databases">
        <authorList>
            <consortium name="DOE Joint Genome Institute"/>
            <person name="Ahrendt S."/>
            <person name="Looney B.P."/>
            <person name="Miyauchi S."/>
            <person name="Morin E."/>
            <person name="Drula E."/>
            <person name="Courty P.E."/>
            <person name="Chicoki N."/>
            <person name="Fauchery L."/>
            <person name="Kohler A."/>
            <person name="Kuo A."/>
            <person name="Labutti K."/>
            <person name="Pangilinan J."/>
            <person name="Lipzen A."/>
            <person name="Riley R."/>
            <person name="Andreopoulos W."/>
            <person name="He G."/>
            <person name="Johnson J."/>
            <person name="Barry K.W."/>
            <person name="Grigoriev I.V."/>
            <person name="Nagy L."/>
            <person name="Hibbett D."/>
            <person name="Henrissat B."/>
            <person name="Matheny P.B."/>
            <person name="Labbe J."/>
            <person name="Martin F."/>
        </authorList>
    </citation>
    <scope>NUCLEOTIDE SEQUENCE</scope>
    <source>
        <strain evidence="1">HHB10654</strain>
    </source>
</reference>
<accession>A0ACB8SMH4</accession>
<organism evidence="1 2">
    <name type="scientific">Artomyces pyxidatus</name>
    <dbReference type="NCBI Taxonomy" id="48021"/>
    <lineage>
        <taxon>Eukaryota</taxon>
        <taxon>Fungi</taxon>
        <taxon>Dikarya</taxon>
        <taxon>Basidiomycota</taxon>
        <taxon>Agaricomycotina</taxon>
        <taxon>Agaricomycetes</taxon>
        <taxon>Russulales</taxon>
        <taxon>Auriscalpiaceae</taxon>
        <taxon>Artomyces</taxon>
    </lineage>
</organism>
<proteinExistence type="predicted"/>